<protein>
    <submittedName>
        <fullName evidence="3">Uncharacterized protein</fullName>
    </submittedName>
</protein>
<organism evidence="3 4">
    <name type="scientific">Tritrichomonas foetus</name>
    <dbReference type="NCBI Taxonomy" id="1144522"/>
    <lineage>
        <taxon>Eukaryota</taxon>
        <taxon>Metamonada</taxon>
        <taxon>Parabasalia</taxon>
        <taxon>Tritrichomonadida</taxon>
        <taxon>Tritrichomonadidae</taxon>
        <taxon>Tritrichomonas</taxon>
    </lineage>
</organism>
<keyword evidence="2" id="KW-0040">ANK repeat</keyword>
<dbReference type="SMART" id="SM00248">
    <property type="entry name" value="ANK"/>
    <property type="match status" value="5"/>
</dbReference>
<evidence type="ECO:0000256" key="2">
    <source>
        <dbReference type="ARBA" id="ARBA00023043"/>
    </source>
</evidence>
<dbReference type="InterPro" id="IPR002110">
    <property type="entry name" value="Ankyrin_rpt"/>
</dbReference>
<comment type="caution">
    <text evidence="3">The sequence shown here is derived from an EMBL/GenBank/DDBJ whole genome shotgun (WGS) entry which is preliminary data.</text>
</comment>
<keyword evidence="1" id="KW-0677">Repeat</keyword>
<gene>
    <name evidence="3" type="ORF">TRFO_12942</name>
</gene>
<sequence>MGRFSEFSNFQKLLFKKGESRLLCIQFDIICYISHFMNVQRNNRMKRQMSETAEYELAVRCNSFEKLEELILRDDEKLYEKHDFAISNSDTNKILKMTNLSLIHIAAFFDSFECFLVLEKIGGLSPQLKSVESVHPIQYACYGNSLEVVSYILLKYPQEAKIATPIQYSLYFCCASSCYKDDRIINLLRKYGTPYPNCITDQHYSPVYKSITLKNDVTLKALLNVKKLSSKEQKDFSPLMTAIIYKEYEAIDILLNSGEDAGFFLPNGKCALYCACFINHHTSDGSDSQIELIERLLRLTETINIEPNIPNIAGPIHWICRSSSPNIARLFFKYHPEIDVNRVDENNFTGPVILAFLREISSNDIIEIISLCLKHGYNLNTYNRQNRQKSLIEVFCFAITVQPLVVQFLLDNGASPYVPFIGNGYINVQKEATVFMKITANKKGPVYEIMMEYAKRNPPPM</sequence>
<name>A0A1J4L4E4_9EUKA</name>
<dbReference type="GeneID" id="94831643"/>
<evidence type="ECO:0000256" key="1">
    <source>
        <dbReference type="ARBA" id="ARBA00022737"/>
    </source>
</evidence>
<keyword evidence="4" id="KW-1185">Reference proteome</keyword>
<dbReference type="VEuPathDB" id="TrichDB:TRFO_12942"/>
<proteinExistence type="predicted"/>
<dbReference type="RefSeq" id="XP_068369980.1">
    <property type="nucleotide sequence ID" value="XM_068496939.1"/>
</dbReference>
<accession>A0A1J4L4E4</accession>
<dbReference type="Gene3D" id="1.25.40.20">
    <property type="entry name" value="Ankyrin repeat-containing domain"/>
    <property type="match status" value="1"/>
</dbReference>
<dbReference type="Proteomes" id="UP000179807">
    <property type="component" value="Unassembled WGS sequence"/>
</dbReference>
<dbReference type="OrthoDB" id="10652091at2759"/>
<evidence type="ECO:0000313" key="4">
    <source>
        <dbReference type="Proteomes" id="UP000179807"/>
    </source>
</evidence>
<dbReference type="InterPro" id="IPR036770">
    <property type="entry name" value="Ankyrin_rpt-contain_sf"/>
</dbReference>
<evidence type="ECO:0000313" key="3">
    <source>
        <dbReference type="EMBL" id="OHT16844.1"/>
    </source>
</evidence>
<dbReference type="SUPFAM" id="SSF48403">
    <property type="entry name" value="Ankyrin repeat"/>
    <property type="match status" value="1"/>
</dbReference>
<reference evidence="3" key="1">
    <citation type="submission" date="2016-10" db="EMBL/GenBank/DDBJ databases">
        <authorList>
            <person name="Benchimol M."/>
            <person name="Almeida L.G."/>
            <person name="Vasconcelos A.T."/>
            <person name="Perreira-Neves A."/>
            <person name="Rosa I.A."/>
            <person name="Tasca T."/>
            <person name="Bogo M.R."/>
            <person name="de Souza W."/>
        </authorList>
    </citation>
    <scope>NUCLEOTIDE SEQUENCE [LARGE SCALE GENOMIC DNA]</scope>
    <source>
        <strain evidence="3">K</strain>
    </source>
</reference>
<dbReference type="AlphaFoldDB" id="A0A1J4L4E4"/>
<dbReference type="EMBL" id="MLAK01000068">
    <property type="protein sequence ID" value="OHT16844.1"/>
    <property type="molecule type" value="Genomic_DNA"/>
</dbReference>
<dbReference type="PANTHER" id="PTHR24198">
    <property type="entry name" value="ANKYRIN REPEAT AND PROTEIN KINASE DOMAIN-CONTAINING PROTEIN"/>
    <property type="match status" value="1"/>
</dbReference>
<dbReference type="PANTHER" id="PTHR24198:SF165">
    <property type="entry name" value="ANKYRIN REPEAT-CONTAINING PROTEIN-RELATED"/>
    <property type="match status" value="1"/>
</dbReference>